<feature type="domain" description="Carrier" evidence="6">
    <location>
        <begin position="1636"/>
        <end position="1710"/>
    </location>
</feature>
<dbReference type="InterPro" id="IPR050091">
    <property type="entry name" value="PKS_NRPS_Biosynth_Enz"/>
</dbReference>
<evidence type="ECO:0000259" key="8">
    <source>
        <dbReference type="PROSITE" id="PS52019"/>
    </source>
</evidence>
<feature type="domain" description="PKS/mFAS DH" evidence="8">
    <location>
        <begin position="1275"/>
        <end position="1586"/>
    </location>
</feature>
<dbReference type="SUPFAM" id="SSF52151">
    <property type="entry name" value="FabD/lysophospholipase-like"/>
    <property type="match status" value="1"/>
</dbReference>
<dbReference type="InterPro" id="IPR042104">
    <property type="entry name" value="PKS_dehydratase_sf"/>
</dbReference>
<evidence type="ECO:0000256" key="4">
    <source>
        <dbReference type="ARBA" id="ARBA00022737"/>
    </source>
</evidence>
<dbReference type="InterPro" id="IPR001031">
    <property type="entry name" value="Thioesterase"/>
</dbReference>
<dbReference type="PANTHER" id="PTHR43775:SF37">
    <property type="entry name" value="SI:DKEY-61P9.11"/>
    <property type="match status" value="1"/>
</dbReference>
<dbReference type="PANTHER" id="PTHR43775">
    <property type="entry name" value="FATTY ACID SYNTHASE"/>
    <property type="match status" value="1"/>
</dbReference>
<comment type="caution">
    <text evidence="9">The sequence shown here is derived from an EMBL/GenBank/DDBJ whole genome shotgun (WGS) entry which is preliminary data.</text>
</comment>
<evidence type="ECO:0008006" key="11">
    <source>
        <dbReference type="Google" id="ProtNLM"/>
    </source>
</evidence>
<keyword evidence="3" id="KW-0808">Transferase</keyword>
<keyword evidence="2" id="KW-0597">Phosphoprotein</keyword>
<keyword evidence="10" id="KW-1185">Reference proteome</keyword>
<accession>A0A139I8E2</accession>
<reference evidence="9 10" key="1">
    <citation type="submission" date="2015-07" db="EMBL/GenBank/DDBJ databases">
        <title>Comparative genomics of the Sigatoka disease complex on banana suggests a link between parallel evolutionary changes in Pseudocercospora fijiensis and Pseudocercospora eumusae and increased virulence on the banana host.</title>
        <authorList>
            <person name="Chang T.-C."/>
            <person name="Salvucci A."/>
            <person name="Crous P.W."/>
            <person name="Stergiopoulos I."/>
        </authorList>
    </citation>
    <scope>NUCLEOTIDE SEQUENCE [LARGE SCALE GENOMIC DNA]</scope>
    <source>
        <strain evidence="9 10">CBS 116634</strain>
    </source>
</reference>
<dbReference type="SUPFAM" id="SSF47336">
    <property type="entry name" value="ACP-like"/>
    <property type="match status" value="2"/>
</dbReference>
<dbReference type="InterPro" id="IPR014031">
    <property type="entry name" value="Ketoacyl_synth_C"/>
</dbReference>
<feature type="domain" description="Ketosynthase family 3 (KS3)" evidence="7">
    <location>
        <begin position="376"/>
        <end position="800"/>
    </location>
</feature>
<dbReference type="NCBIfam" id="TIGR04532">
    <property type="entry name" value="PT_fungal_PKS"/>
    <property type="match status" value="1"/>
</dbReference>
<dbReference type="InterPro" id="IPR014043">
    <property type="entry name" value="Acyl_transferase_dom"/>
</dbReference>
<dbReference type="InterPro" id="IPR036736">
    <property type="entry name" value="ACP-like_sf"/>
</dbReference>
<dbReference type="EMBL" id="LFZO01000225">
    <property type="protein sequence ID" value="KXT11011.1"/>
    <property type="molecule type" value="Genomic_DNA"/>
</dbReference>
<dbReference type="Pfam" id="PF00109">
    <property type="entry name" value="ketoacyl-synt"/>
    <property type="match status" value="1"/>
</dbReference>
<dbReference type="InterPro" id="IPR009081">
    <property type="entry name" value="PP-bd_ACP"/>
</dbReference>
<dbReference type="SMART" id="SM00825">
    <property type="entry name" value="PKS_KS"/>
    <property type="match status" value="1"/>
</dbReference>
<keyword evidence="4" id="KW-0677">Repeat</keyword>
<evidence type="ECO:0000259" key="7">
    <source>
        <dbReference type="PROSITE" id="PS52004"/>
    </source>
</evidence>
<dbReference type="Pfam" id="PF16073">
    <property type="entry name" value="SAT"/>
    <property type="match status" value="1"/>
</dbReference>
<keyword evidence="1" id="KW-0596">Phosphopantetheine</keyword>
<dbReference type="PROSITE" id="PS52004">
    <property type="entry name" value="KS3_2"/>
    <property type="match status" value="1"/>
</dbReference>
<dbReference type="InterPro" id="IPR020841">
    <property type="entry name" value="PKS_Beta-ketoAc_synthase_dom"/>
</dbReference>
<dbReference type="Gene3D" id="1.10.1200.10">
    <property type="entry name" value="ACP-like"/>
    <property type="match status" value="2"/>
</dbReference>
<gene>
    <name evidence="9" type="ORF">AC579_1416</name>
</gene>
<dbReference type="Pfam" id="PF21089">
    <property type="entry name" value="PKS_DH_N"/>
    <property type="match status" value="1"/>
</dbReference>
<dbReference type="InterPro" id="IPR016035">
    <property type="entry name" value="Acyl_Trfase/lysoPLipase"/>
</dbReference>
<dbReference type="InterPro" id="IPR032088">
    <property type="entry name" value="SAT"/>
</dbReference>
<dbReference type="Pfam" id="PF00550">
    <property type="entry name" value="PP-binding"/>
    <property type="match status" value="2"/>
</dbReference>
<dbReference type="InterPro" id="IPR016039">
    <property type="entry name" value="Thiolase-like"/>
</dbReference>
<sequence>MAPRILYFPMDSHDALSRFRRLQQISLSNLAVENLLHRASQTLQGEASKIPSLILPEFRDVSSSMLRLAEHQDRHPWGPAQLALTLVAQLADLVILFTANSDSVAEGTPSSCHDCIPSGIGVGLLSAALTAVARDVWDVVQLSPYVVALGFRCAIDLEHRAQNIELSESSWQMQLTGLSALEDLRSKLKHINCGLPVHRYAYVGVVSLSAATATLFGPPSTLAKIERARDFPWHRSYMPCRQPNTMFAPHLQALDMTGLLQGVAPACLGMPALCSLHSPHDGKPYEAKCFRDLLAQVLDDIVGRCVDLDSLATSLAKSVSQSSARPTDVIVLGSDQRHIPDFTQAMSRMSAFFSFPRIEDIHIAVKTSDAGCRPKTKAVAVVGMAGRFPESDSVEELWTVLAKGSSTAKEIPPSRFSPNGLRDPITKEVSYNPSGHFIKNPGAFDYRLFAISPVEAMQMDPIQRMALTATYEALEMAGYAGSDEASSPDPARIAVYFGQTTDDWKFINQQRGIETHYLPGVNRSFTPGRISRYFGWSGPFYSIDTGCSSSATCLCLARDALVAGEIDMAVVGGGNLLAAPEWYEGLGKGGFLSKAGSCSTFAEYADGYCRGEAVAVVILKRQEDALNAKDNILATIAGAARNANARTSASMTAPSPSSQAALFRNVLQDAATSPSDVDYVEMHGTGTQSGDDSEMAAVANVFAQGRTAQRPLIVGAVKANIGHTEAAAGVVSLIKAILLLKNNEVTPQPGWPFPLNPRFSADVGQEIIISNRQSLIGHHRTILVNSFDAAGGNVSLVVQDAPNSQYDQQSSKGTPSYHIVVISGHSEASFVDFQASLHRRLTAEPNLELSNLSYATTVRRFRKVYRKSLVVQSTAQLIAKLAKPCSPSKAADSDKPSIIFTFTGQGSQYTGMGMTLYRTSPSFRRLLDSYERLCQGHGFTFLEVITQAKSLADTSVSEIQVATTALEIALPLYFISIGLVPSLVMGHSIGEYAALCVAGVLSVCDALWLVHQRARLMEQMCEPRTHGMLSVNLPALTFLKQWGENYEISCYNSPKSTVVSAPITLILDLEVKLKEKGVQFNRLDVDFAFHSSQIDPICASFEAFAEQVSFQSPKIPLASTLFGRIVDPGESVFNANYLARHARQAVNFVSAVQACEQNGIIQDHTVVVEIGPHPTNIGLIHSSLQAAQPTALATLRRGQDDWYGVSSCLAAAHDAGLKIKWDAFHEPYLAHLQQVALPQSHLDCRDFWEPFEEARLDIDNTAVTTEKTPLSSSLHQLHSLSEEAHQSVGIFYSTICEKGLANAIQGHVVDGMSICPTSVFMDMALSAATYVVHGSLNTPQSVTGIELADLNITSPLILEPHKKDRQVCIEARFDRENNVVFVHVMAANGTRFGPQPKYATCQILVSTGEGPKCFEEWTKIRRLVTDRCNSINSMDPSETCRLNRTVFYHMFAELVTYSDAYRTIQEATIPVGFRDASALFKFKSCTVGTFLCNPYMIDSVVHIAGFLLNADPKKQRDLIYISNRIKSFRMPGEISAERQYQVYASVREESGNGIAICDVYVFEHPFELLLSCEGIQFQRVERSSFQRLAKQMPASVSCRPKETQKTKDGGYGSADPGCLSDCSSSFSVVSSLNEQPELFDILNSVMSTASGLSAQEIESISTFGDMGIDSQQSISIMSQFKKRTGIDLPAAVFATTSNISNVHRELKALLGAQTSSLSGVQKGGRPKSKTNNQVVTLANGNTNKATHFTVFLHIVSDALGTETNDLDDSTTWQSLGLDPMQSIRILTMFKEQTGVELPAAYFLQNQTVADVRSQMRIEQEVSKAKKPLRPHLQEKTPNGQERAPFSRAILLQGSTKSQEPPLFLLTDGSGTVEAYIHLPALPNGRRTYGLESPFVDNPCDLTMPISRLASIFIQTIRSIQPRGPYFVGGWSVGGKYAFEVSRQLSLADDEIALLLILDTRPPRPRPLNISVEFGTLDDIGMTTARGKNLVDDFTDRERDHLYASCRIQSREQTRAFTGEQRHPRLCGIVWATRGLNEHADAGRHRAEVTRKAAMGDVEVEEDEIAKGGVSALRMIYKSWLFGKRQDFGANGWEKWVGGRSSVDLRPMFTNWEKL</sequence>
<feature type="region of interest" description="C-terminal hotdog fold" evidence="5">
    <location>
        <begin position="1439"/>
        <end position="1586"/>
    </location>
</feature>
<feature type="region of interest" description="N-terminal hotdog fold" evidence="5">
    <location>
        <begin position="1275"/>
        <end position="1412"/>
    </location>
</feature>
<dbReference type="Gene3D" id="3.40.366.10">
    <property type="entry name" value="Malonyl-Coenzyme A Acyl Carrier Protein, domain 2"/>
    <property type="match status" value="1"/>
</dbReference>
<dbReference type="Pfam" id="PF22621">
    <property type="entry name" value="CurL-like_PKS_C"/>
    <property type="match status" value="1"/>
</dbReference>
<dbReference type="Gene3D" id="3.30.70.3290">
    <property type="match status" value="1"/>
</dbReference>
<dbReference type="SUPFAM" id="SSF53901">
    <property type="entry name" value="Thiolase-like"/>
    <property type="match status" value="1"/>
</dbReference>
<dbReference type="GO" id="GO:0044550">
    <property type="term" value="P:secondary metabolite biosynthetic process"/>
    <property type="evidence" value="ECO:0007669"/>
    <property type="project" value="TreeGrafter"/>
</dbReference>
<dbReference type="Proteomes" id="UP000073492">
    <property type="component" value="Unassembled WGS sequence"/>
</dbReference>
<dbReference type="Gene3D" id="3.40.47.10">
    <property type="match status" value="1"/>
</dbReference>
<feature type="domain" description="Carrier" evidence="6">
    <location>
        <begin position="1742"/>
        <end position="1819"/>
    </location>
</feature>
<dbReference type="Pfam" id="PF00698">
    <property type="entry name" value="Acyl_transf_1"/>
    <property type="match status" value="1"/>
</dbReference>
<dbReference type="GO" id="GO:0004312">
    <property type="term" value="F:fatty acid synthase activity"/>
    <property type="evidence" value="ECO:0007669"/>
    <property type="project" value="TreeGrafter"/>
</dbReference>
<evidence type="ECO:0000256" key="5">
    <source>
        <dbReference type="PROSITE-ProRule" id="PRU01363"/>
    </source>
</evidence>
<dbReference type="InterPro" id="IPR018201">
    <property type="entry name" value="Ketoacyl_synth_AS"/>
</dbReference>
<dbReference type="InterPro" id="IPR001227">
    <property type="entry name" value="Ac_transferase_dom_sf"/>
</dbReference>
<dbReference type="OrthoDB" id="329835at2759"/>
<dbReference type="Pfam" id="PF02801">
    <property type="entry name" value="Ketoacyl-synt_C"/>
    <property type="match status" value="1"/>
</dbReference>
<dbReference type="GO" id="GO:0006633">
    <property type="term" value="P:fatty acid biosynthetic process"/>
    <property type="evidence" value="ECO:0007669"/>
    <property type="project" value="InterPro"/>
</dbReference>
<dbReference type="InterPro" id="IPR030918">
    <property type="entry name" value="PT_fungal_PKS"/>
</dbReference>
<dbReference type="PROSITE" id="PS50075">
    <property type="entry name" value="CARRIER"/>
    <property type="match status" value="2"/>
</dbReference>
<protein>
    <recommendedName>
        <fullName evidence="11">Carrier domain-containing protein</fullName>
    </recommendedName>
</protein>
<dbReference type="PROSITE" id="PS00606">
    <property type="entry name" value="KS3_1"/>
    <property type="match status" value="1"/>
</dbReference>
<evidence type="ECO:0000256" key="3">
    <source>
        <dbReference type="ARBA" id="ARBA00022679"/>
    </source>
</evidence>
<evidence type="ECO:0000313" key="10">
    <source>
        <dbReference type="Proteomes" id="UP000073492"/>
    </source>
</evidence>
<dbReference type="GO" id="GO:0004315">
    <property type="term" value="F:3-oxoacyl-[acyl-carrier-protein] synthase activity"/>
    <property type="evidence" value="ECO:0007669"/>
    <property type="project" value="InterPro"/>
</dbReference>
<dbReference type="InterPro" id="IPR029058">
    <property type="entry name" value="AB_hydrolase_fold"/>
</dbReference>
<dbReference type="InterPro" id="IPR049552">
    <property type="entry name" value="PKS_DH_N"/>
</dbReference>
<dbReference type="Gene3D" id="3.40.50.1820">
    <property type="entry name" value="alpha/beta hydrolase"/>
    <property type="match status" value="1"/>
</dbReference>
<dbReference type="SUPFAM" id="SSF53474">
    <property type="entry name" value="alpha/beta-Hydrolases"/>
    <property type="match status" value="1"/>
</dbReference>
<dbReference type="Pfam" id="PF00975">
    <property type="entry name" value="Thioesterase"/>
    <property type="match status" value="1"/>
</dbReference>
<proteinExistence type="predicted"/>
<evidence type="ECO:0000313" key="9">
    <source>
        <dbReference type="EMBL" id="KXT11011.1"/>
    </source>
</evidence>
<dbReference type="STRING" id="113226.A0A139I8E2"/>
<evidence type="ECO:0000256" key="1">
    <source>
        <dbReference type="ARBA" id="ARBA00022450"/>
    </source>
</evidence>
<organism evidence="9 10">
    <name type="scientific">Pseudocercospora musae</name>
    <dbReference type="NCBI Taxonomy" id="113226"/>
    <lineage>
        <taxon>Eukaryota</taxon>
        <taxon>Fungi</taxon>
        <taxon>Dikarya</taxon>
        <taxon>Ascomycota</taxon>
        <taxon>Pezizomycotina</taxon>
        <taxon>Dothideomycetes</taxon>
        <taxon>Dothideomycetidae</taxon>
        <taxon>Mycosphaerellales</taxon>
        <taxon>Mycosphaerellaceae</taxon>
        <taxon>Pseudocercospora</taxon>
    </lineage>
</organism>
<feature type="active site" description="Proton donor; for dehydratase activity" evidence="5">
    <location>
        <position position="1498"/>
    </location>
</feature>
<name>A0A139I8E2_9PEZI</name>
<dbReference type="CDD" id="cd00833">
    <property type="entry name" value="PKS"/>
    <property type="match status" value="1"/>
</dbReference>
<evidence type="ECO:0000256" key="2">
    <source>
        <dbReference type="ARBA" id="ARBA00022553"/>
    </source>
</evidence>
<dbReference type="InterPro" id="IPR014030">
    <property type="entry name" value="Ketoacyl_synth_N"/>
</dbReference>
<feature type="active site" description="Proton acceptor; for dehydratase activity" evidence="5">
    <location>
        <position position="1307"/>
    </location>
</feature>
<dbReference type="SMART" id="SM00827">
    <property type="entry name" value="PKS_AT"/>
    <property type="match status" value="1"/>
</dbReference>
<evidence type="ECO:0000259" key="6">
    <source>
        <dbReference type="PROSITE" id="PS50075"/>
    </source>
</evidence>
<dbReference type="Gene3D" id="3.10.129.110">
    <property type="entry name" value="Polyketide synthase dehydratase"/>
    <property type="match status" value="1"/>
</dbReference>
<dbReference type="PROSITE" id="PS52019">
    <property type="entry name" value="PKS_MFAS_DH"/>
    <property type="match status" value="1"/>
</dbReference>
<dbReference type="InterPro" id="IPR049900">
    <property type="entry name" value="PKS_mFAS_DH"/>
</dbReference>